<comment type="caution">
    <text evidence="5">The sequence shown here is derived from an EMBL/GenBank/DDBJ whole genome shotgun (WGS) entry which is preliminary data.</text>
</comment>
<dbReference type="Gene3D" id="1.20.120.530">
    <property type="entry name" value="GntR ligand-binding domain-like"/>
    <property type="match status" value="1"/>
</dbReference>
<organism evidence="5 6">
    <name type="scientific">Actinophytocola glycyrrhizae</name>
    <dbReference type="NCBI Taxonomy" id="2044873"/>
    <lineage>
        <taxon>Bacteria</taxon>
        <taxon>Bacillati</taxon>
        <taxon>Actinomycetota</taxon>
        <taxon>Actinomycetes</taxon>
        <taxon>Pseudonocardiales</taxon>
        <taxon>Pseudonocardiaceae</taxon>
    </lineage>
</organism>
<keyword evidence="6" id="KW-1185">Reference proteome</keyword>
<dbReference type="InterPro" id="IPR008920">
    <property type="entry name" value="TF_FadR/GntR_C"/>
</dbReference>
<evidence type="ECO:0000259" key="4">
    <source>
        <dbReference type="PROSITE" id="PS50949"/>
    </source>
</evidence>
<sequence length="249" mass="27389">MRRRADLLARRRRRLGTVIRSLTSGRTAMSLPRSTLSSMAYGELRQAILSGRLAPGAHVSVRPLCEEFGLSATPVKAALTALEREGFLVLHPHRGFFVPEVDRDDMQELYELREVLDGIAARRAAAAPSRDALVARLTELVAEQAAAVEARDLSGYGDLDVRFHQEILEAAGNRRLRHVAENMIGQLRLGRATSARVPGRPSAALVEHREIVAAIAAGRQQQAERSARRHVRKSANALDRFLDRGGRAS</sequence>
<proteinExistence type="predicted"/>
<dbReference type="PROSITE" id="PS50949">
    <property type="entry name" value="HTH_GNTR"/>
    <property type="match status" value="1"/>
</dbReference>
<protein>
    <submittedName>
        <fullName evidence="5">GntR family transcriptional regulator</fullName>
    </submittedName>
</protein>
<dbReference type="RefSeq" id="WP_378061123.1">
    <property type="nucleotide sequence ID" value="NZ_JBHSIS010000022.1"/>
</dbReference>
<dbReference type="CDD" id="cd07377">
    <property type="entry name" value="WHTH_GntR"/>
    <property type="match status" value="1"/>
</dbReference>
<dbReference type="PANTHER" id="PTHR43537">
    <property type="entry name" value="TRANSCRIPTIONAL REGULATOR, GNTR FAMILY"/>
    <property type="match status" value="1"/>
</dbReference>
<gene>
    <name evidence="5" type="ORF">ACFPCV_34280</name>
</gene>
<feature type="domain" description="HTH gntR-type" evidence="4">
    <location>
        <begin position="34"/>
        <end position="101"/>
    </location>
</feature>
<dbReference type="PANTHER" id="PTHR43537:SF5">
    <property type="entry name" value="UXU OPERON TRANSCRIPTIONAL REGULATOR"/>
    <property type="match status" value="1"/>
</dbReference>
<dbReference type="SUPFAM" id="SSF46785">
    <property type="entry name" value="Winged helix' DNA-binding domain"/>
    <property type="match status" value="1"/>
</dbReference>
<dbReference type="Gene3D" id="1.10.10.10">
    <property type="entry name" value="Winged helix-like DNA-binding domain superfamily/Winged helix DNA-binding domain"/>
    <property type="match status" value="1"/>
</dbReference>
<name>A0ABV9SA26_9PSEU</name>
<dbReference type="SMART" id="SM00895">
    <property type="entry name" value="FCD"/>
    <property type="match status" value="1"/>
</dbReference>
<accession>A0ABV9SA26</accession>
<evidence type="ECO:0000256" key="3">
    <source>
        <dbReference type="ARBA" id="ARBA00023163"/>
    </source>
</evidence>
<keyword evidence="1" id="KW-0805">Transcription regulation</keyword>
<dbReference type="Proteomes" id="UP001595859">
    <property type="component" value="Unassembled WGS sequence"/>
</dbReference>
<reference evidence="6" key="1">
    <citation type="journal article" date="2019" name="Int. J. Syst. Evol. Microbiol.">
        <title>The Global Catalogue of Microorganisms (GCM) 10K type strain sequencing project: providing services to taxonomists for standard genome sequencing and annotation.</title>
        <authorList>
            <consortium name="The Broad Institute Genomics Platform"/>
            <consortium name="The Broad Institute Genome Sequencing Center for Infectious Disease"/>
            <person name="Wu L."/>
            <person name="Ma J."/>
        </authorList>
    </citation>
    <scope>NUCLEOTIDE SEQUENCE [LARGE SCALE GENOMIC DNA]</scope>
    <source>
        <strain evidence="6">ZS-22-S1</strain>
    </source>
</reference>
<evidence type="ECO:0000313" key="5">
    <source>
        <dbReference type="EMBL" id="MFC4858593.1"/>
    </source>
</evidence>
<dbReference type="InterPro" id="IPR000524">
    <property type="entry name" value="Tscrpt_reg_HTH_GntR"/>
</dbReference>
<dbReference type="InterPro" id="IPR036388">
    <property type="entry name" value="WH-like_DNA-bd_sf"/>
</dbReference>
<evidence type="ECO:0000313" key="6">
    <source>
        <dbReference type="Proteomes" id="UP001595859"/>
    </source>
</evidence>
<dbReference type="EMBL" id="JBHSIS010000022">
    <property type="protein sequence ID" value="MFC4858593.1"/>
    <property type="molecule type" value="Genomic_DNA"/>
</dbReference>
<dbReference type="Pfam" id="PF00392">
    <property type="entry name" value="GntR"/>
    <property type="match status" value="1"/>
</dbReference>
<dbReference type="SUPFAM" id="SSF48008">
    <property type="entry name" value="GntR ligand-binding domain-like"/>
    <property type="match status" value="1"/>
</dbReference>
<keyword evidence="2" id="KW-0238">DNA-binding</keyword>
<evidence type="ECO:0000256" key="1">
    <source>
        <dbReference type="ARBA" id="ARBA00023015"/>
    </source>
</evidence>
<dbReference type="SMART" id="SM00345">
    <property type="entry name" value="HTH_GNTR"/>
    <property type="match status" value="1"/>
</dbReference>
<dbReference type="Pfam" id="PF07729">
    <property type="entry name" value="FCD"/>
    <property type="match status" value="1"/>
</dbReference>
<evidence type="ECO:0000256" key="2">
    <source>
        <dbReference type="ARBA" id="ARBA00023125"/>
    </source>
</evidence>
<keyword evidence="3" id="KW-0804">Transcription</keyword>
<dbReference type="InterPro" id="IPR036390">
    <property type="entry name" value="WH_DNA-bd_sf"/>
</dbReference>
<dbReference type="InterPro" id="IPR011711">
    <property type="entry name" value="GntR_C"/>
</dbReference>